<proteinExistence type="predicted"/>
<dbReference type="GO" id="GO:0004671">
    <property type="term" value="F:protein C-terminal S-isoprenylcysteine carboxyl O-methyltransferase activity"/>
    <property type="evidence" value="ECO:0007669"/>
    <property type="project" value="InterPro"/>
</dbReference>
<organism evidence="6 7">
    <name type="scientific">Oceanibacterium hippocampi</name>
    <dbReference type="NCBI Taxonomy" id="745714"/>
    <lineage>
        <taxon>Bacteria</taxon>
        <taxon>Pseudomonadati</taxon>
        <taxon>Pseudomonadota</taxon>
        <taxon>Alphaproteobacteria</taxon>
        <taxon>Sneathiellales</taxon>
        <taxon>Sneathiellaceae</taxon>
        <taxon>Oceanibacterium</taxon>
    </lineage>
</organism>
<feature type="transmembrane region" description="Helical" evidence="5">
    <location>
        <begin position="41"/>
        <end position="60"/>
    </location>
</feature>
<dbReference type="InParanoid" id="A0A1Y5T952"/>
<reference evidence="6 7" key="1">
    <citation type="submission" date="2017-03" db="EMBL/GenBank/DDBJ databases">
        <authorList>
            <person name="Afonso C.L."/>
            <person name="Miller P.J."/>
            <person name="Scott M.A."/>
            <person name="Spackman E."/>
            <person name="Goraichik I."/>
            <person name="Dimitrov K.M."/>
            <person name="Suarez D.L."/>
            <person name="Swayne D.E."/>
        </authorList>
    </citation>
    <scope>NUCLEOTIDE SEQUENCE [LARGE SCALE GENOMIC DNA]</scope>
    <source>
        <strain evidence="6 7">CECT 7691</strain>
    </source>
</reference>
<dbReference type="InterPro" id="IPR052527">
    <property type="entry name" value="Metal_cation-efflux_comp"/>
</dbReference>
<name>A0A1Y5T952_9PROT</name>
<dbReference type="RefSeq" id="WP_085883728.1">
    <property type="nucleotide sequence ID" value="NZ_FWFR01000002.1"/>
</dbReference>
<keyword evidence="4 5" id="KW-0472">Membrane</keyword>
<keyword evidence="6" id="KW-0489">Methyltransferase</keyword>
<evidence type="ECO:0000313" key="7">
    <source>
        <dbReference type="Proteomes" id="UP000193200"/>
    </source>
</evidence>
<dbReference type="PANTHER" id="PTHR43847">
    <property type="entry name" value="BLL3993 PROTEIN"/>
    <property type="match status" value="1"/>
</dbReference>
<dbReference type="Gene3D" id="1.20.120.1630">
    <property type="match status" value="1"/>
</dbReference>
<feature type="transmembrane region" description="Helical" evidence="5">
    <location>
        <begin position="118"/>
        <end position="151"/>
    </location>
</feature>
<feature type="transmembrane region" description="Helical" evidence="5">
    <location>
        <begin position="67"/>
        <end position="84"/>
    </location>
</feature>
<sequence length="170" mass="19013">MTTLGWVLLYLVLQRLGELAYARRNEGRLRAAGAREVGARHYPLFILLHGGWLVALAVGVPWNAPASIPLLAFFVVVQGLRYWTLASLGRYWTTRILTVDGAPLVRRGPYRLLRHPNYLVVVLEIALAPLIFGAWQIAAVFSLLNALLLAWRIRVESRALAPRRPLANDG</sequence>
<evidence type="ECO:0000256" key="2">
    <source>
        <dbReference type="ARBA" id="ARBA00022692"/>
    </source>
</evidence>
<gene>
    <name evidence="6" type="ORF">OCH7691_02364</name>
</gene>
<keyword evidence="3 5" id="KW-1133">Transmembrane helix</keyword>
<keyword evidence="6" id="KW-0808">Transferase</keyword>
<dbReference type="OrthoDB" id="7203053at2"/>
<evidence type="ECO:0000256" key="1">
    <source>
        <dbReference type="ARBA" id="ARBA00004141"/>
    </source>
</evidence>
<keyword evidence="7" id="KW-1185">Reference proteome</keyword>
<dbReference type="InterPro" id="IPR007269">
    <property type="entry name" value="ICMT_MeTrfase"/>
</dbReference>
<evidence type="ECO:0000256" key="4">
    <source>
        <dbReference type="ARBA" id="ARBA00023136"/>
    </source>
</evidence>
<evidence type="ECO:0000256" key="5">
    <source>
        <dbReference type="SAM" id="Phobius"/>
    </source>
</evidence>
<dbReference type="Proteomes" id="UP000193200">
    <property type="component" value="Unassembled WGS sequence"/>
</dbReference>
<keyword evidence="2 5" id="KW-0812">Transmembrane</keyword>
<accession>A0A1Y5T952</accession>
<comment type="subcellular location">
    <subcellularLocation>
        <location evidence="1">Membrane</location>
        <topology evidence="1">Multi-pass membrane protein</topology>
    </subcellularLocation>
</comment>
<dbReference type="EMBL" id="FWFR01000002">
    <property type="protein sequence ID" value="SLN55126.1"/>
    <property type="molecule type" value="Genomic_DNA"/>
</dbReference>
<dbReference type="Pfam" id="PF04140">
    <property type="entry name" value="ICMT"/>
    <property type="match status" value="1"/>
</dbReference>
<dbReference type="PANTHER" id="PTHR43847:SF1">
    <property type="entry name" value="BLL3993 PROTEIN"/>
    <property type="match status" value="1"/>
</dbReference>
<dbReference type="GO" id="GO:0032259">
    <property type="term" value="P:methylation"/>
    <property type="evidence" value="ECO:0007669"/>
    <property type="project" value="UniProtKB-KW"/>
</dbReference>
<dbReference type="GO" id="GO:0016020">
    <property type="term" value="C:membrane"/>
    <property type="evidence" value="ECO:0007669"/>
    <property type="project" value="UniProtKB-SubCell"/>
</dbReference>
<evidence type="ECO:0000313" key="6">
    <source>
        <dbReference type="EMBL" id="SLN55126.1"/>
    </source>
</evidence>
<dbReference type="AlphaFoldDB" id="A0A1Y5T952"/>
<protein>
    <submittedName>
        <fullName evidence="6">Isoprenylcysteine carboxyl methyltransferase (ICMT) family protein</fullName>
    </submittedName>
</protein>
<evidence type="ECO:0000256" key="3">
    <source>
        <dbReference type="ARBA" id="ARBA00022989"/>
    </source>
</evidence>